<feature type="compositionally biased region" description="Polar residues" evidence="1">
    <location>
        <begin position="32"/>
        <end position="56"/>
    </location>
</feature>
<reference evidence="2 3" key="1">
    <citation type="journal article" date="2017" name="Plant Biotechnol. J.">
        <title>A comprehensive draft genome sequence for lupin (Lupinus angustifolius), an emerging health food: insights into plant-microbe interactions and legume evolution.</title>
        <authorList>
            <person name="Hane J.K."/>
            <person name="Ming Y."/>
            <person name="Kamphuis L.G."/>
            <person name="Nelson M.N."/>
            <person name="Garg G."/>
            <person name="Atkins C.A."/>
            <person name="Bayer P.E."/>
            <person name="Bravo A."/>
            <person name="Bringans S."/>
            <person name="Cannon S."/>
            <person name="Edwards D."/>
            <person name="Foley R."/>
            <person name="Gao L.L."/>
            <person name="Harrison M.J."/>
            <person name="Huang W."/>
            <person name="Hurgobin B."/>
            <person name="Li S."/>
            <person name="Liu C.W."/>
            <person name="McGrath A."/>
            <person name="Morahan G."/>
            <person name="Murray J."/>
            <person name="Weller J."/>
            <person name="Jian J."/>
            <person name="Singh K.B."/>
        </authorList>
    </citation>
    <scope>NUCLEOTIDE SEQUENCE [LARGE SCALE GENOMIC DNA]</scope>
    <source>
        <strain evidence="3">cv. Tanjil</strain>
        <tissue evidence="2">Whole plant</tissue>
    </source>
</reference>
<dbReference type="EMBL" id="CM007375">
    <property type="protein sequence ID" value="OIV97205.1"/>
    <property type="molecule type" value="Genomic_DNA"/>
</dbReference>
<evidence type="ECO:0000313" key="2">
    <source>
        <dbReference type="EMBL" id="OIV97205.1"/>
    </source>
</evidence>
<evidence type="ECO:0000256" key="1">
    <source>
        <dbReference type="SAM" id="MobiDB-lite"/>
    </source>
</evidence>
<protein>
    <recommendedName>
        <fullName evidence="4">MAPK kinase substrate protein</fullName>
    </recommendedName>
</protein>
<dbReference type="PANTHER" id="PTHR33730:SF35">
    <property type="entry name" value="MAPK KINASE SUBSTRATE PROTEIN"/>
    <property type="match status" value="1"/>
</dbReference>
<dbReference type="Pfam" id="PF15697">
    <property type="entry name" value="DUF4666"/>
    <property type="match status" value="1"/>
</dbReference>
<gene>
    <name evidence="2" type="ORF">TanjilG_26777</name>
</gene>
<sequence>MVELRRSATSFRRYGSSGLVWDDKLVLGANVENQNQDVDNRSTGVTQQKQSQNVKSISMFDRSKSQGAQPYIRVKVASTSKDLKCSKSTCWSCGILGNKVLSNINPSQLPKDIGN</sequence>
<proteinExistence type="predicted"/>
<dbReference type="Proteomes" id="UP000188354">
    <property type="component" value="Chromosome LG15"/>
</dbReference>
<accession>A0A1J7GA28</accession>
<name>A0A1J7GA28_LUPAN</name>
<dbReference type="Gramene" id="OIV97205">
    <property type="protein sequence ID" value="OIV97205"/>
    <property type="gene ID" value="TanjilG_26777"/>
</dbReference>
<dbReference type="PANTHER" id="PTHR33730">
    <property type="entry name" value="OS05G0542732 PROTEIN-RELATED"/>
    <property type="match status" value="1"/>
</dbReference>
<dbReference type="InterPro" id="IPR031421">
    <property type="entry name" value="DUF4666"/>
</dbReference>
<evidence type="ECO:0000313" key="3">
    <source>
        <dbReference type="Proteomes" id="UP000188354"/>
    </source>
</evidence>
<keyword evidence="3" id="KW-1185">Reference proteome</keyword>
<dbReference type="AlphaFoldDB" id="A0A1J7GA28"/>
<feature type="region of interest" description="Disordered" evidence="1">
    <location>
        <begin position="32"/>
        <end position="62"/>
    </location>
</feature>
<organism evidence="2 3">
    <name type="scientific">Lupinus angustifolius</name>
    <name type="common">Narrow-leaved blue lupine</name>
    <dbReference type="NCBI Taxonomy" id="3871"/>
    <lineage>
        <taxon>Eukaryota</taxon>
        <taxon>Viridiplantae</taxon>
        <taxon>Streptophyta</taxon>
        <taxon>Embryophyta</taxon>
        <taxon>Tracheophyta</taxon>
        <taxon>Spermatophyta</taxon>
        <taxon>Magnoliopsida</taxon>
        <taxon>eudicotyledons</taxon>
        <taxon>Gunneridae</taxon>
        <taxon>Pentapetalae</taxon>
        <taxon>rosids</taxon>
        <taxon>fabids</taxon>
        <taxon>Fabales</taxon>
        <taxon>Fabaceae</taxon>
        <taxon>Papilionoideae</taxon>
        <taxon>50 kb inversion clade</taxon>
        <taxon>genistoids sensu lato</taxon>
        <taxon>core genistoids</taxon>
        <taxon>Genisteae</taxon>
        <taxon>Lupinus</taxon>
    </lineage>
</organism>
<evidence type="ECO:0008006" key="4">
    <source>
        <dbReference type="Google" id="ProtNLM"/>
    </source>
</evidence>